<dbReference type="InterPro" id="IPR000089">
    <property type="entry name" value="Biotin_lipoyl"/>
</dbReference>
<dbReference type="InterPro" id="IPR023213">
    <property type="entry name" value="CAT-like_dom_sf"/>
</dbReference>
<evidence type="ECO:0000259" key="8">
    <source>
        <dbReference type="PROSITE" id="PS50968"/>
    </source>
</evidence>
<dbReference type="AlphaFoldDB" id="A0A3N2H8P4"/>
<dbReference type="Gene3D" id="3.30.559.10">
    <property type="entry name" value="Chloramphenicol acetyltransferase-like domain"/>
    <property type="match status" value="1"/>
</dbReference>
<dbReference type="PROSITE" id="PS51826">
    <property type="entry name" value="PSBD"/>
    <property type="match status" value="1"/>
</dbReference>
<dbReference type="RefSeq" id="WP_123686630.1">
    <property type="nucleotide sequence ID" value="NZ_RKHY01000001.1"/>
</dbReference>
<dbReference type="SUPFAM" id="SSF52777">
    <property type="entry name" value="CoA-dependent acyltransferases"/>
    <property type="match status" value="1"/>
</dbReference>
<protein>
    <recommendedName>
        <fullName evidence="6">Dihydrolipoamide acetyltransferase component of pyruvate dehydrogenase complex</fullName>
        <ecNumber evidence="6">2.3.1.-</ecNumber>
    </recommendedName>
</protein>
<dbReference type="GeneID" id="301848387"/>
<gene>
    <name evidence="10" type="ORF">EDD35_7147</name>
</gene>
<dbReference type="PANTHER" id="PTHR43178:SF5">
    <property type="entry name" value="LIPOAMIDE ACYLTRANSFERASE COMPONENT OF BRANCHED-CHAIN ALPHA-KETO ACID DEHYDROGENASE COMPLEX, MITOCHONDRIAL"/>
    <property type="match status" value="1"/>
</dbReference>
<reference evidence="10 11" key="1">
    <citation type="submission" date="2018-11" db="EMBL/GenBank/DDBJ databases">
        <title>Sequencing the genomes of 1000 actinobacteria strains.</title>
        <authorList>
            <person name="Klenk H.-P."/>
        </authorList>
    </citation>
    <scope>NUCLEOTIDE SEQUENCE [LARGE SCALE GENOMIC DNA]</scope>
    <source>
        <strain evidence="10 11">DSM 44348</strain>
    </source>
</reference>
<dbReference type="Proteomes" id="UP000274843">
    <property type="component" value="Unassembled WGS sequence"/>
</dbReference>
<comment type="similarity">
    <text evidence="2 6">Belongs to the 2-oxoacid dehydrogenase family.</text>
</comment>
<dbReference type="SUPFAM" id="SSF47005">
    <property type="entry name" value="Peripheral subunit-binding domain of 2-oxo acid dehydrogenase complex"/>
    <property type="match status" value="1"/>
</dbReference>
<evidence type="ECO:0000313" key="10">
    <source>
        <dbReference type="EMBL" id="ROS44700.1"/>
    </source>
</evidence>
<dbReference type="Gene3D" id="2.40.50.100">
    <property type="match status" value="1"/>
</dbReference>
<evidence type="ECO:0000256" key="1">
    <source>
        <dbReference type="ARBA" id="ARBA00001938"/>
    </source>
</evidence>
<dbReference type="EC" id="2.3.1.-" evidence="6"/>
<dbReference type="InterPro" id="IPR036625">
    <property type="entry name" value="E3-bd_dom_sf"/>
</dbReference>
<keyword evidence="11" id="KW-1185">Reference proteome</keyword>
<evidence type="ECO:0000259" key="9">
    <source>
        <dbReference type="PROSITE" id="PS51826"/>
    </source>
</evidence>
<dbReference type="GO" id="GO:0005737">
    <property type="term" value="C:cytoplasm"/>
    <property type="evidence" value="ECO:0007669"/>
    <property type="project" value="TreeGrafter"/>
</dbReference>
<accession>A0A3N2H8P4</accession>
<sequence>MSVQVFTLPDLGEGLTEAELVRWLVKVGDPVAVDAPVAEVETAKATVEVPSPYAGVVAARHGEEGATLAVGEPLISVAPSAEANAYVEEERAGSGNVLIGYGTTDAAPSRRRRRAATKAAASPRRDGDRPAVVSPIVRQLARRTGVDLEALTGSGPDGLITRRDVEAAAVAEEQAAGDVDARTGLPIRARVPLTGVRKAVAETLTRSRAEIPEATTWVDVDATALLDLRAQLAETGQAPGILAMVARFVIAGLARFPELNARVDTRRGEITHLDGVNLGLAAQTDRGLVVPAITGAHRLGMRGLDAEIRRLTAAARAGTATAAELSSSSFTLNNYGVLGVDGSAAIINHPEVAILGMGRIIPRPWVVGGEVVARQIAQLSLVFDHRVCDGGTAGGFLRYVADAIESPTSAMADL</sequence>
<feature type="domain" description="Lipoyl-binding" evidence="8">
    <location>
        <begin position="3"/>
        <end position="78"/>
    </location>
</feature>
<organism evidence="10 11">
    <name type="scientific">Amycolatopsis thermoflava</name>
    <dbReference type="NCBI Taxonomy" id="84480"/>
    <lineage>
        <taxon>Bacteria</taxon>
        <taxon>Bacillati</taxon>
        <taxon>Actinomycetota</taxon>
        <taxon>Actinomycetes</taxon>
        <taxon>Pseudonocardiales</taxon>
        <taxon>Pseudonocardiaceae</taxon>
        <taxon>Amycolatopsis</taxon>
        <taxon>Amycolatopsis methanolica group</taxon>
    </lineage>
</organism>
<dbReference type="GO" id="GO:0016407">
    <property type="term" value="F:acetyltransferase activity"/>
    <property type="evidence" value="ECO:0007669"/>
    <property type="project" value="TreeGrafter"/>
</dbReference>
<dbReference type="InterPro" id="IPR050743">
    <property type="entry name" value="2-oxoacid_DH_E2_comp"/>
</dbReference>
<dbReference type="Pfam" id="PF00364">
    <property type="entry name" value="Biotin_lipoyl"/>
    <property type="match status" value="1"/>
</dbReference>
<dbReference type="InterPro" id="IPR001078">
    <property type="entry name" value="2-oxoacid_DH_actylTfrase"/>
</dbReference>
<name>A0A3N2H8P4_9PSEU</name>
<evidence type="ECO:0000256" key="6">
    <source>
        <dbReference type="RuleBase" id="RU003423"/>
    </source>
</evidence>
<keyword evidence="10" id="KW-0670">Pyruvate</keyword>
<dbReference type="Pfam" id="PF00198">
    <property type="entry name" value="2-oxoacid_dh"/>
    <property type="match status" value="1"/>
</dbReference>
<evidence type="ECO:0000256" key="2">
    <source>
        <dbReference type="ARBA" id="ARBA00007317"/>
    </source>
</evidence>
<keyword evidence="5 6" id="KW-0012">Acyltransferase</keyword>
<dbReference type="PANTHER" id="PTHR43178">
    <property type="entry name" value="DIHYDROLIPOAMIDE ACETYLTRANSFERASE COMPONENT OF PYRUVATE DEHYDROGENASE COMPLEX"/>
    <property type="match status" value="1"/>
</dbReference>
<dbReference type="GO" id="GO:0031405">
    <property type="term" value="F:lipoic acid binding"/>
    <property type="evidence" value="ECO:0007669"/>
    <property type="project" value="TreeGrafter"/>
</dbReference>
<keyword evidence="3 6" id="KW-0808">Transferase</keyword>
<feature type="region of interest" description="Disordered" evidence="7">
    <location>
        <begin position="103"/>
        <end position="130"/>
    </location>
</feature>
<dbReference type="InterPro" id="IPR003016">
    <property type="entry name" value="2-oxoA_DH_lipoyl-BS"/>
</dbReference>
<comment type="caution">
    <text evidence="10">The sequence shown here is derived from an EMBL/GenBank/DDBJ whole genome shotgun (WGS) entry which is preliminary data.</text>
</comment>
<dbReference type="SUPFAM" id="SSF51230">
    <property type="entry name" value="Single hybrid motif"/>
    <property type="match status" value="1"/>
</dbReference>
<evidence type="ECO:0000313" key="11">
    <source>
        <dbReference type="Proteomes" id="UP000274843"/>
    </source>
</evidence>
<dbReference type="InterPro" id="IPR011053">
    <property type="entry name" value="Single_hybrid_motif"/>
</dbReference>
<evidence type="ECO:0000256" key="7">
    <source>
        <dbReference type="SAM" id="MobiDB-lite"/>
    </source>
</evidence>
<keyword evidence="4 6" id="KW-0450">Lipoyl</keyword>
<dbReference type="Pfam" id="PF02817">
    <property type="entry name" value="E3_binding"/>
    <property type="match status" value="1"/>
</dbReference>
<evidence type="ECO:0000256" key="5">
    <source>
        <dbReference type="ARBA" id="ARBA00023315"/>
    </source>
</evidence>
<evidence type="ECO:0000256" key="4">
    <source>
        <dbReference type="ARBA" id="ARBA00022823"/>
    </source>
</evidence>
<dbReference type="InterPro" id="IPR004167">
    <property type="entry name" value="PSBD"/>
</dbReference>
<dbReference type="CDD" id="cd06849">
    <property type="entry name" value="lipoyl_domain"/>
    <property type="match status" value="1"/>
</dbReference>
<dbReference type="PROSITE" id="PS00189">
    <property type="entry name" value="LIPOYL"/>
    <property type="match status" value="1"/>
</dbReference>
<dbReference type="PROSITE" id="PS50968">
    <property type="entry name" value="BIOTINYL_LIPOYL"/>
    <property type="match status" value="1"/>
</dbReference>
<proteinExistence type="inferred from homology"/>
<evidence type="ECO:0000256" key="3">
    <source>
        <dbReference type="ARBA" id="ARBA00022679"/>
    </source>
</evidence>
<feature type="domain" description="Peripheral subunit-binding (PSBD)" evidence="9">
    <location>
        <begin position="132"/>
        <end position="169"/>
    </location>
</feature>
<dbReference type="Gene3D" id="4.10.320.10">
    <property type="entry name" value="E3-binding domain"/>
    <property type="match status" value="1"/>
</dbReference>
<comment type="cofactor">
    <cofactor evidence="1 6">
        <name>(R)-lipoate</name>
        <dbReference type="ChEBI" id="CHEBI:83088"/>
    </cofactor>
</comment>
<dbReference type="EMBL" id="RKHY01000001">
    <property type="protein sequence ID" value="ROS44700.1"/>
    <property type="molecule type" value="Genomic_DNA"/>
</dbReference>